<sequence>MDTSLATHDNGHYQIRVMTKAELELAVSWAALEGWNPGLFDAESFYQTDPTGFLMGFLNDQPIACISVVKYPEQFAFLGFYIVKPDYRGQGYGYQLWQAGMASLVGYNVGLDGVVAQQDNYRQSGFQLAYRNIRFQGIVADDLPHQSSALVPLTDTHLLELRRYDRDCFAVPREAFLAAWLSQPQSWALGHYEQGQLLGYGVVRPCQRGYKIGPLFANNAEIAQTLLLGLLRHLPTASEFFLDTPEINTEAVALAQRFGMQSVFETARMYTDKAPEIAIGKVFGVTSFELG</sequence>
<evidence type="ECO:0000313" key="3">
    <source>
        <dbReference type="Proteomes" id="UP001595453"/>
    </source>
</evidence>
<keyword evidence="2" id="KW-0012">Acyltransferase</keyword>
<reference evidence="3" key="1">
    <citation type="journal article" date="2019" name="Int. J. Syst. Evol. Microbiol.">
        <title>The Global Catalogue of Microorganisms (GCM) 10K type strain sequencing project: providing services to taxonomists for standard genome sequencing and annotation.</title>
        <authorList>
            <consortium name="The Broad Institute Genomics Platform"/>
            <consortium name="The Broad Institute Genome Sequencing Center for Infectious Disease"/>
            <person name="Wu L."/>
            <person name="Ma J."/>
        </authorList>
    </citation>
    <scope>NUCLEOTIDE SEQUENCE [LARGE SCALE GENOMIC DNA]</scope>
    <source>
        <strain evidence="3">KCTC 42730</strain>
    </source>
</reference>
<dbReference type="InterPro" id="IPR041496">
    <property type="entry name" value="YitH/HolE_GNAT"/>
</dbReference>
<dbReference type="PROSITE" id="PS51186">
    <property type="entry name" value="GNAT"/>
    <property type="match status" value="2"/>
</dbReference>
<dbReference type="Gene3D" id="3.40.630.90">
    <property type="match status" value="1"/>
</dbReference>
<organism evidence="2 3">
    <name type="scientific">Pseudoalteromonas fenneropenaei</name>
    <dbReference type="NCBI Taxonomy" id="1737459"/>
    <lineage>
        <taxon>Bacteria</taxon>
        <taxon>Pseudomonadati</taxon>
        <taxon>Pseudomonadota</taxon>
        <taxon>Gammaproteobacteria</taxon>
        <taxon>Alteromonadales</taxon>
        <taxon>Pseudoalteromonadaceae</taxon>
        <taxon>Pseudoalteromonas</taxon>
    </lineage>
</organism>
<dbReference type="PANTHER" id="PTHR47237">
    <property type="entry name" value="SLL0310 PROTEIN"/>
    <property type="match status" value="1"/>
</dbReference>
<evidence type="ECO:0000313" key="2">
    <source>
        <dbReference type="EMBL" id="MFC3031718.1"/>
    </source>
</evidence>
<dbReference type="Gene3D" id="3.40.630.30">
    <property type="match status" value="1"/>
</dbReference>
<dbReference type="InterPro" id="IPR000182">
    <property type="entry name" value="GNAT_dom"/>
</dbReference>
<feature type="domain" description="N-acetyltransferase" evidence="1">
    <location>
        <begin position="13"/>
        <end position="144"/>
    </location>
</feature>
<evidence type="ECO:0000259" key="1">
    <source>
        <dbReference type="PROSITE" id="PS51186"/>
    </source>
</evidence>
<dbReference type="Pfam" id="PF00583">
    <property type="entry name" value="Acetyltransf_1"/>
    <property type="match status" value="1"/>
</dbReference>
<dbReference type="EC" id="2.3.1.-" evidence="2"/>
<dbReference type="GO" id="GO:0016746">
    <property type="term" value="F:acyltransferase activity"/>
    <property type="evidence" value="ECO:0007669"/>
    <property type="project" value="UniProtKB-KW"/>
</dbReference>
<dbReference type="EMBL" id="JBHRSD010000010">
    <property type="protein sequence ID" value="MFC3031718.1"/>
    <property type="molecule type" value="Genomic_DNA"/>
</dbReference>
<keyword evidence="2" id="KW-0808">Transferase</keyword>
<accession>A0ABV7CGS4</accession>
<dbReference type="CDD" id="cd04301">
    <property type="entry name" value="NAT_SF"/>
    <property type="match status" value="1"/>
</dbReference>
<comment type="caution">
    <text evidence="2">The sequence shown here is derived from an EMBL/GenBank/DDBJ whole genome shotgun (WGS) entry which is preliminary data.</text>
</comment>
<dbReference type="PANTHER" id="PTHR47237:SF1">
    <property type="entry name" value="SLL0310 PROTEIN"/>
    <property type="match status" value="1"/>
</dbReference>
<dbReference type="Pfam" id="PF18014">
    <property type="entry name" value="Acetyltransf_18"/>
    <property type="match status" value="1"/>
</dbReference>
<name>A0ABV7CGS4_9GAMM</name>
<dbReference type="RefSeq" id="WP_377121240.1">
    <property type="nucleotide sequence ID" value="NZ_JBHRSD010000010.1"/>
</dbReference>
<keyword evidence="3" id="KW-1185">Reference proteome</keyword>
<feature type="domain" description="N-acetyltransferase" evidence="1">
    <location>
        <begin position="148"/>
        <end position="276"/>
    </location>
</feature>
<dbReference type="InterPro" id="IPR016181">
    <property type="entry name" value="Acyl_CoA_acyltransferase"/>
</dbReference>
<dbReference type="InterPro" id="IPR052729">
    <property type="entry name" value="Acyl/Acetyltrans_Enzymes"/>
</dbReference>
<dbReference type="SUPFAM" id="SSF55729">
    <property type="entry name" value="Acyl-CoA N-acyltransferases (Nat)"/>
    <property type="match status" value="1"/>
</dbReference>
<proteinExistence type="predicted"/>
<gene>
    <name evidence="2" type="ORF">ACFOEE_04195</name>
</gene>
<protein>
    <submittedName>
        <fullName evidence="2">GNAT family N-acetyltransferase</fullName>
        <ecNumber evidence="2">2.3.1.-</ecNumber>
    </submittedName>
</protein>
<dbReference type="Proteomes" id="UP001595453">
    <property type="component" value="Unassembled WGS sequence"/>
</dbReference>